<feature type="coiled-coil region" evidence="1">
    <location>
        <begin position="101"/>
        <end position="142"/>
    </location>
</feature>
<dbReference type="EMBL" id="CAUYUJ010014994">
    <property type="protein sequence ID" value="CAK0848636.1"/>
    <property type="molecule type" value="Genomic_DNA"/>
</dbReference>
<evidence type="ECO:0000313" key="2">
    <source>
        <dbReference type="EMBL" id="CAK0848636.1"/>
    </source>
</evidence>
<keyword evidence="3" id="KW-1185">Reference proteome</keyword>
<comment type="caution">
    <text evidence="2">The sequence shown here is derived from an EMBL/GenBank/DDBJ whole genome shotgun (WGS) entry which is preliminary data.</text>
</comment>
<name>A0ABN9TR58_9DINO</name>
<accession>A0ABN9TR58</accession>
<protein>
    <submittedName>
        <fullName evidence="2">Uncharacterized protein</fullName>
    </submittedName>
</protein>
<keyword evidence="1" id="KW-0175">Coiled coil</keyword>
<dbReference type="Proteomes" id="UP001189429">
    <property type="component" value="Unassembled WGS sequence"/>
</dbReference>
<proteinExistence type="predicted"/>
<reference evidence="2" key="1">
    <citation type="submission" date="2023-10" db="EMBL/GenBank/DDBJ databases">
        <authorList>
            <person name="Chen Y."/>
            <person name="Shah S."/>
            <person name="Dougan E. K."/>
            <person name="Thang M."/>
            <person name="Chan C."/>
        </authorList>
    </citation>
    <scope>NUCLEOTIDE SEQUENCE [LARGE SCALE GENOMIC DNA]</scope>
</reference>
<gene>
    <name evidence="2" type="ORF">PCOR1329_LOCUS41528</name>
</gene>
<sequence>NVTMPKFGRDVTWCKACSKFTYNDQLEKCDYTCRFCGNSFKGRGAGSSQAAGGGQTNQLDISASMGLIIAKGGAAAEQAKMLQTTLAQVPAAPPKPPSIRLSEAFQNVERAEGALEKVAARIIRLERELATAMGQYKEQAANLADAIVAQEAVAKELAPEPVSRPAVGQVDVREFLGDRAELNLSFGGLFEDVELEGADRVEFERRKSSFESEFKTALSAQFSKMVASLAEQQQKKVEELGWLDFDSVTDGSSGIGNARDFDGRG</sequence>
<organism evidence="2 3">
    <name type="scientific">Prorocentrum cordatum</name>
    <dbReference type="NCBI Taxonomy" id="2364126"/>
    <lineage>
        <taxon>Eukaryota</taxon>
        <taxon>Sar</taxon>
        <taxon>Alveolata</taxon>
        <taxon>Dinophyceae</taxon>
        <taxon>Prorocentrales</taxon>
        <taxon>Prorocentraceae</taxon>
        <taxon>Prorocentrum</taxon>
    </lineage>
</organism>
<evidence type="ECO:0000313" key="3">
    <source>
        <dbReference type="Proteomes" id="UP001189429"/>
    </source>
</evidence>
<evidence type="ECO:0000256" key="1">
    <source>
        <dbReference type="SAM" id="Coils"/>
    </source>
</evidence>
<feature type="non-terminal residue" evidence="2">
    <location>
        <position position="265"/>
    </location>
</feature>
<feature type="non-terminal residue" evidence="2">
    <location>
        <position position="1"/>
    </location>
</feature>